<feature type="compositionally biased region" description="Acidic residues" evidence="1">
    <location>
        <begin position="40"/>
        <end position="56"/>
    </location>
</feature>
<dbReference type="AlphaFoldDB" id="A0AAV8SV41"/>
<name>A0AAV8SV41_9ROSI</name>
<gene>
    <name evidence="2" type="ORF">K2173_024620</name>
</gene>
<proteinExistence type="predicted"/>
<comment type="caution">
    <text evidence="2">The sequence shown here is derived from an EMBL/GenBank/DDBJ whole genome shotgun (WGS) entry which is preliminary data.</text>
</comment>
<feature type="compositionally biased region" description="Low complexity" evidence="1">
    <location>
        <begin position="297"/>
        <end position="310"/>
    </location>
</feature>
<dbReference type="Proteomes" id="UP001159364">
    <property type="component" value="Linkage Group LG09"/>
</dbReference>
<keyword evidence="3" id="KW-1185">Reference proteome</keyword>
<sequence length="310" mass="32096">MAEDTVILSGGSSGGGGGGGMDVNGRLGSMDSMETRWVFQDDEDDEDSAMDDEEEEEHGRNALDSDDEDDNVEQRLIRTGPRVDSFDVEALEIPGAHRNEFYEVLCVFCLPLCFSVSQMEDDSVVRIWISIAFGQSSASPFGSQSPFGQTSNTANNPFAPKPFGSTTPFGLQTGGSIFGSTSTGFITLLFYNCIGQKPVFGGFGSTSQSTPFGTTTQQSQPAFGSNLFGSTSPFGASSQPTFGASSTPGFGSTTTTAFGSSNTPFGVNSNAAFGATSSPAFGATSTPSFGAATTPDFGSTSTSTFGGTCE</sequence>
<feature type="region of interest" description="Disordered" evidence="1">
    <location>
        <begin position="288"/>
        <end position="310"/>
    </location>
</feature>
<feature type="region of interest" description="Disordered" evidence="1">
    <location>
        <begin position="1"/>
        <end position="71"/>
    </location>
</feature>
<feature type="compositionally biased region" description="Gly residues" evidence="1">
    <location>
        <begin position="11"/>
        <end position="22"/>
    </location>
</feature>
<evidence type="ECO:0000313" key="3">
    <source>
        <dbReference type="Proteomes" id="UP001159364"/>
    </source>
</evidence>
<dbReference type="EMBL" id="JAIWQS010000009">
    <property type="protein sequence ID" value="KAJ8756073.1"/>
    <property type="molecule type" value="Genomic_DNA"/>
</dbReference>
<accession>A0AAV8SV41</accession>
<evidence type="ECO:0000256" key="1">
    <source>
        <dbReference type="SAM" id="MobiDB-lite"/>
    </source>
</evidence>
<protein>
    <submittedName>
        <fullName evidence="2">Uncharacterized protein</fullName>
    </submittedName>
</protein>
<organism evidence="2 3">
    <name type="scientific">Erythroxylum novogranatense</name>
    <dbReference type="NCBI Taxonomy" id="1862640"/>
    <lineage>
        <taxon>Eukaryota</taxon>
        <taxon>Viridiplantae</taxon>
        <taxon>Streptophyta</taxon>
        <taxon>Embryophyta</taxon>
        <taxon>Tracheophyta</taxon>
        <taxon>Spermatophyta</taxon>
        <taxon>Magnoliopsida</taxon>
        <taxon>eudicotyledons</taxon>
        <taxon>Gunneridae</taxon>
        <taxon>Pentapetalae</taxon>
        <taxon>rosids</taxon>
        <taxon>fabids</taxon>
        <taxon>Malpighiales</taxon>
        <taxon>Erythroxylaceae</taxon>
        <taxon>Erythroxylum</taxon>
    </lineage>
</organism>
<evidence type="ECO:0000313" key="2">
    <source>
        <dbReference type="EMBL" id="KAJ8756073.1"/>
    </source>
</evidence>
<reference evidence="2 3" key="1">
    <citation type="submission" date="2021-09" db="EMBL/GenBank/DDBJ databases">
        <title>Genomic insights and catalytic innovation underlie evolution of tropane alkaloids biosynthesis.</title>
        <authorList>
            <person name="Wang Y.-J."/>
            <person name="Tian T."/>
            <person name="Huang J.-P."/>
            <person name="Huang S.-X."/>
        </authorList>
    </citation>
    <scope>NUCLEOTIDE SEQUENCE [LARGE SCALE GENOMIC DNA]</scope>
    <source>
        <strain evidence="2">KIB-2018</strain>
        <tissue evidence="2">Leaf</tissue>
    </source>
</reference>